<keyword evidence="2" id="KW-1185">Reference proteome</keyword>
<dbReference type="Proteomes" id="UP001275440">
    <property type="component" value="Unassembled WGS sequence"/>
</dbReference>
<evidence type="ECO:0008006" key="3">
    <source>
        <dbReference type="Google" id="ProtNLM"/>
    </source>
</evidence>
<protein>
    <recommendedName>
        <fullName evidence="3">Lipoprotein</fullName>
    </recommendedName>
</protein>
<name>A0ABU3WM39_9NOCA</name>
<evidence type="ECO:0000313" key="1">
    <source>
        <dbReference type="EMBL" id="MDV2474503.1"/>
    </source>
</evidence>
<proteinExistence type="predicted"/>
<dbReference type="EMBL" id="WBMO01000001">
    <property type="protein sequence ID" value="MDV2474503.1"/>
    <property type="molecule type" value="Genomic_DNA"/>
</dbReference>
<reference evidence="1 2" key="1">
    <citation type="submission" date="2019-10" db="EMBL/GenBank/DDBJ databases">
        <title>Draft Genome Assembly of Rhodococcus zopfii DSM44189.</title>
        <authorList>
            <person name="Sutton J.M."/>
            <person name="Akob D.M."/>
            <person name="Bushman T.J."/>
        </authorList>
    </citation>
    <scope>NUCLEOTIDE SEQUENCE [LARGE SCALE GENOMIC DNA]</scope>
    <source>
        <strain evidence="1 2">DSM 44189</strain>
    </source>
</reference>
<evidence type="ECO:0000313" key="2">
    <source>
        <dbReference type="Proteomes" id="UP001275440"/>
    </source>
</evidence>
<gene>
    <name evidence="1" type="ORF">F8M49_02085</name>
</gene>
<comment type="caution">
    <text evidence="1">The sequence shown here is derived from an EMBL/GenBank/DDBJ whole genome shotgun (WGS) entry which is preliminary data.</text>
</comment>
<sequence length="160" mass="16131">MPTNAAVQLRRFPVLRWRRGVVAGLVAVSLSCGCSGLPGGTEGDLSRAAADAASATASARLGLSLVSAHRTTGNHAEVVLDDALESVLTSYSAAATAETSSQDESGHQDVLLGYLDDAASVLGEARGHVAGVPGSPDAASLDEELGRLTDTLSAFGEGAR</sequence>
<accession>A0ABU3WM39</accession>
<organism evidence="1 2">
    <name type="scientific">Rhodococcus zopfii</name>
    <dbReference type="NCBI Taxonomy" id="43772"/>
    <lineage>
        <taxon>Bacteria</taxon>
        <taxon>Bacillati</taxon>
        <taxon>Actinomycetota</taxon>
        <taxon>Actinomycetes</taxon>
        <taxon>Mycobacteriales</taxon>
        <taxon>Nocardiaceae</taxon>
        <taxon>Rhodococcus</taxon>
    </lineage>
</organism>